<sequence length="70" mass="8031">MKRNVLIVSFCLVTLLAFGQSNKNKKRNLSKSLKESKDVVLVSTNLEIGENSSFLYIKRHYCLCTQTNYT</sequence>
<organism evidence="1 2">
    <name type="scientific">Wenyingzhuangia heitensis</name>
    <dbReference type="NCBI Taxonomy" id="1487859"/>
    <lineage>
        <taxon>Bacteria</taxon>
        <taxon>Pseudomonadati</taxon>
        <taxon>Bacteroidota</taxon>
        <taxon>Flavobacteriia</taxon>
        <taxon>Flavobacteriales</taxon>
        <taxon>Flavobacteriaceae</taxon>
        <taxon>Wenyingzhuangia</taxon>
    </lineage>
</organism>
<gene>
    <name evidence="1" type="ORF">FHR24_000574</name>
</gene>
<accession>A0ABX0U873</accession>
<protein>
    <submittedName>
        <fullName evidence="1">Uncharacterized protein</fullName>
    </submittedName>
</protein>
<keyword evidence="2" id="KW-1185">Reference proteome</keyword>
<reference evidence="1 2" key="1">
    <citation type="submission" date="2020-03" db="EMBL/GenBank/DDBJ databases">
        <title>Genomic Encyclopedia of Type Strains, Phase IV (KMG-IV): sequencing the most valuable type-strain genomes for metagenomic binning, comparative biology and taxonomic classification.</title>
        <authorList>
            <person name="Goeker M."/>
        </authorList>
    </citation>
    <scope>NUCLEOTIDE SEQUENCE [LARGE SCALE GENOMIC DNA]</scope>
    <source>
        <strain evidence="1 2">DSM 101599</strain>
    </source>
</reference>
<proteinExistence type="predicted"/>
<name>A0ABX0U873_9FLAO</name>
<dbReference type="EMBL" id="JAASQL010000001">
    <property type="protein sequence ID" value="NIJ44135.1"/>
    <property type="molecule type" value="Genomic_DNA"/>
</dbReference>
<evidence type="ECO:0000313" key="2">
    <source>
        <dbReference type="Proteomes" id="UP000745859"/>
    </source>
</evidence>
<evidence type="ECO:0000313" key="1">
    <source>
        <dbReference type="EMBL" id="NIJ44135.1"/>
    </source>
</evidence>
<dbReference type="Proteomes" id="UP000745859">
    <property type="component" value="Unassembled WGS sequence"/>
</dbReference>
<comment type="caution">
    <text evidence="1">The sequence shown here is derived from an EMBL/GenBank/DDBJ whole genome shotgun (WGS) entry which is preliminary data.</text>
</comment>